<dbReference type="InterPro" id="IPR000485">
    <property type="entry name" value="AsnC-type_HTH_dom"/>
</dbReference>
<reference evidence="5 6" key="1">
    <citation type="submission" date="2019-12" db="EMBL/GenBank/DDBJ databases">
        <title>Snethiella sp. nov. sp. isolated from sea sand.</title>
        <authorList>
            <person name="Kim J."/>
            <person name="Jeong S.E."/>
            <person name="Jung H.S."/>
            <person name="Jeon C.O."/>
        </authorList>
    </citation>
    <scope>NUCLEOTIDE SEQUENCE [LARGE SCALE GENOMIC DNA]</scope>
    <source>
        <strain evidence="5 6">DP05</strain>
    </source>
</reference>
<dbReference type="GO" id="GO:0006355">
    <property type="term" value="P:regulation of DNA-templated transcription"/>
    <property type="evidence" value="ECO:0007669"/>
    <property type="project" value="UniProtKB-ARBA"/>
</dbReference>
<keyword evidence="6" id="KW-1185">Reference proteome</keyword>
<evidence type="ECO:0000256" key="1">
    <source>
        <dbReference type="ARBA" id="ARBA00023015"/>
    </source>
</evidence>
<comment type="caution">
    <text evidence="5">The sequence shown here is derived from an EMBL/GenBank/DDBJ whole genome shotgun (WGS) entry which is preliminary data.</text>
</comment>
<dbReference type="CDD" id="cd00090">
    <property type="entry name" value="HTH_ARSR"/>
    <property type="match status" value="1"/>
</dbReference>
<keyword evidence="1" id="KW-0805">Transcription regulation</keyword>
<accession>A0A6L8WB29</accession>
<keyword evidence="3" id="KW-0804">Transcription</keyword>
<sequence length="157" mass="17736">MIKLDDRDLKILAVLQQDGRIPKNQLAERVHLSPTACWERLKRLENAGIIEGYGARLSLAKLGSPAIIFMQVELGSHRAEDFERFEKAVRAIDEITECWAVGGGVDYFLKLVCRGVDAYQRKVDEMLAADIGLRRYYTYVVTKPVKNSDQIPPSAIE</sequence>
<dbReference type="InterPro" id="IPR011991">
    <property type="entry name" value="ArsR-like_HTH"/>
</dbReference>
<dbReference type="PANTHER" id="PTHR30154:SF34">
    <property type="entry name" value="TRANSCRIPTIONAL REGULATOR AZLB"/>
    <property type="match status" value="1"/>
</dbReference>
<gene>
    <name evidence="5" type="ORF">GQE98_13545</name>
</gene>
<name>A0A6L8WB29_9PROT</name>
<dbReference type="Pfam" id="PF13412">
    <property type="entry name" value="HTH_24"/>
    <property type="match status" value="1"/>
</dbReference>
<evidence type="ECO:0000256" key="3">
    <source>
        <dbReference type="ARBA" id="ARBA00023163"/>
    </source>
</evidence>
<dbReference type="SMART" id="SM00344">
    <property type="entry name" value="HTH_ASNC"/>
    <property type="match status" value="1"/>
</dbReference>
<proteinExistence type="predicted"/>
<dbReference type="EMBL" id="WTUW01000002">
    <property type="protein sequence ID" value="MZR31660.1"/>
    <property type="molecule type" value="Genomic_DNA"/>
</dbReference>
<dbReference type="Gene3D" id="1.10.10.10">
    <property type="entry name" value="Winged helix-like DNA-binding domain superfamily/Winged helix DNA-binding domain"/>
    <property type="match status" value="1"/>
</dbReference>
<dbReference type="InterPro" id="IPR019887">
    <property type="entry name" value="Tscrpt_reg_AsnC/Lrp_C"/>
</dbReference>
<dbReference type="Pfam" id="PF01037">
    <property type="entry name" value="AsnC_trans_reg"/>
    <property type="match status" value="1"/>
</dbReference>
<dbReference type="RefSeq" id="WP_161316142.1">
    <property type="nucleotide sequence ID" value="NZ_WTUW01000002.1"/>
</dbReference>
<dbReference type="Gene3D" id="3.30.70.920">
    <property type="match status" value="1"/>
</dbReference>
<dbReference type="Proteomes" id="UP000476030">
    <property type="component" value="Unassembled WGS sequence"/>
</dbReference>
<dbReference type="PANTHER" id="PTHR30154">
    <property type="entry name" value="LEUCINE-RESPONSIVE REGULATORY PROTEIN"/>
    <property type="match status" value="1"/>
</dbReference>
<dbReference type="InterPro" id="IPR036388">
    <property type="entry name" value="WH-like_DNA-bd_sf"/>
</dbReference>
<dbReference type="SUPFAM" id="SSF46785">
    <property type="entry name" value="Winged helix' DNA-binding domain"/>
    <property type="match status" value="1"/>
</dbReference>
<evidence type="ECO:0000313" key="6">
    <source>
        <dbReference type="Proteomes" id="UP000476030"/>
    </source>
</evidence>
<dbReference type="GO" id="GO:0043200">
    <property type="term" value="P:response to amino acid"/>
    <property type="evidence" value="ECO:0007669"/>
    <property type="project" value="TreeGrafter"/>
</dbReference>
<dbReference type="GO" id="GO:0043565">
    <property type="term" value="F:sequence-specific DNA binding"/>
    <property type="evidence" value="ECO:0007669"/>
    <property type="project" value="InterPro"/>
</dbReference>
<evidence type="ECO:0000259" key="4">
    <source>
        <dbReference type="PROSITE" id="PS50956"/>
    </source>
</evidence>
<feature type="domain" description="HTH asnC-type" evidence="4">
    <location>
        <begin position="4"/>
        <end position="65"/>
    </location>
</feature>
<organism evidence="5 6">
    <name type="scientific">Sneathiella litorea</name>
    <dbReference type="NCBI Taxonomy" id="2606216"/>
    <lineage>
        <taxon>Bacteria</taxon>
        <taxon>Pseudomonadati</taxon>
        <taxon>Pseudomonadota</taxon>
        <taxon>Alphaproteobacteria</taxon>
        <taxon>Sneathiellales</taxon>
        <taxon>Sneathiellaceae</taxon>
        <taxon>Sneathiella</taxon>
    </lineage>
</organism>
<dbReference type="InterPro" id="IPR011008">
    <property type="entry name" value="Dimeric_a/b-barrel"/>
</dbReference>
<dbReference type="PROSITE" id="PS50956">
    <property type="entry name" value="HTH_ASNC_2"/>
    <property type="match status" value="1"/>
</dbReference>
<dbReference type="GO" id="GO:0005829">
    <property type="term" value="C:cytosol"/>
    <property type="evidence" value="ECO:0007669"/>
    <property type="project" value="TreeGrafter"/>
</dbReference>
<dbReference type="PRINTS" id="PR00033">
    <property type="entry name" value="HTHASNC"/>
</dbReference>
<dbReference type="InterPro" id="IPR019888">
    <property type="entry name" value="Tscrpt_reg_AsnC-like"/>
</dbReference>
<dbReference type="InterPro" id="IPR036390">
    <property type="entry name" value="WH_DNA-bd_sf"/>
</dbReference>
<dbReference type="SUPFAM" id="SSF54909">
    <property type="entry name" value="Dimeric alpha+beta barrel"/>
    <property type="match status" value="1"/>
</dbReference>
<evidence type="ECO:0000313" key="5">
    <source>
        <dbReference type="EMBL" id="MZR31660.1"/>
    </source>
</evidence>
<keyword evidence="2" id="KW-0238">DNA-binding</keyword>
<protein>
    <submittedName>
        <fullName evidence="5">Winged helix-turn-helix transcriptional regulator</fullName>
    </submittedName>
</protein>
<dbReference type="AlphaFoldDB" id="A0A6L8WB29"/>
<evidence type="ECO:0000256" key="2">
    <source>
        <dbReference type="ARBA" id="ARBA00023125"/>
    </source>
</evidence>